<sequence length="252" mass="30152">MNNFIFSTFLYKWYYTKEVEYFIDRDMNIVFAEYNHLRIASQTELFTKNPFIQISKYNHPPSNMYNDTVLIRKYGNRYEIKIGSNYLCAQKEKIMSCEDKHQKWDIMPLKIGYYIKRKGLCLTYIQNEFKLLKCAHSTRQIFDFQIVPEIFECIRSNLSRRVGESDALNKKNRRDYLNKYMQVLSDSDLLNQIEDYIADEDLESDINELMRKMGVDPENSPDVAKVLKALREKSYDGWGIGWIFTWFLDLLC</sequence>
<reference evidence="1 2" key="1">
    <citation type="submission" date="2011-08" db="EMBL/GenBank/DDBJ databases">
        <authorList>
            <person name="Liu Z.J."/>
            <person name="Shi F.L."/>
            <person name="Lu J.Q."/>
            <person name="Li M."/>
            <person name="Wang Z.L."/>
        </authorList>
    </citation>
    <scope>NUCLEOTIDE SEQUENCE [LARGE SCALE GENOMIC DNA]</scope>
    <source>
        <strain evidence="1 2">USNM 41457</strain>
    </source>
</reference>
<gene>
    <name evidence="1" type="ORF">EDEG_03856</name>
</gene>
<dbReference type="VEuPathDB" id="MicrosporidiaDB:EDEG_03856"/>
<dbReference type="HOGENOM" id="CLU_1102765_0_0_1"/>
<evidence type="ECO:0000313" key="1">
    <source>
        <dbReference type="EMBL" id="EJW01598.1"/>
    </source>
</evidence>
<keyword evidence="2" id="KW-1185">Reference proteome</keyword>
<dbReference type="InParanoid" id="J8ZPJ6"/>
<dbReference type="EMBL" id="AFBI03000135">
    <property type="protein sequence ID" value="EJW01598.1"/>
    <property type="molecule type" value="Genomic_DNA"/>
</dbReference>
<comment type="caution">
    <text evidence="1">The sequence shown here is derived from an EMBL/GenBank/DDBJ whole genome shotgun (WGS) entry which is preliminary data.</text>
</comment>
<reference evidence="2" key="2">
    <citation type="submission" date="2015-07" db="EMBL/GenBank/DDBJ databases">
        <title>Contrasting host-pathogen interactions and genome evolution in two generalist and specialist microsporidian pathogens of mosquitoes.</title>
        <authorList>
            <consortium name="The Broad Institute Genomics Platform"/>
            <consortium name="The Broad Institute Genome Sequencing Center for Infectious Disease"/>
            <person name="Cuomo C.A."/>
            <person name="Sanscrainte N.D."/>
            <person name="Goldberg J.M."/>
            <person name="Heiman D."/>
            <person name="Young S."/>
            <person name="Zeng Q."/>
            <person name="Becnel J.J."/>
            <person name="Birren B.W."/>
        </authorList>
    </citation>
    <scope>NUCLEOTIDE SEQUENCE [LARGE SCALE GENOMIC DNA]</scope>
    <source>
        <strain evidence="2">USNM 41457</strain>
    </source>
</reference>
<proteinExistence type="predicted"/>
<accession>J8ZPJ6</accession>
<protein>
    <submittedName>
        <fullName evidence="1">Uncharacterized protein</fullName>
    </submittedName>
</protein>
<name>J8ZPJ6_EDHAE</name>
<evidence type="ECO:0000313" key="2">
    <source>
        <dbReference type="Proteomes" id="UP000003163"/>
    </source>
</evidence>
<dbReference type="Proteomes" id="UP000003163">
    <property type="component" value="Unassembled WGS sequence"/>
</dbReference>
<organism evidence="1 2">
    <name type="scientific">Edhazardia aedis (strain USNM 41457)</name>
    <name type="common">Microsporidian parasite</name>
    <dbReference type="NCBI Taxonomy" id="1003232"/>
    <lineage>
        <taxon>Eukaryota</taxon>
        <taxon>Fungi</taxon>
        <taxon>Fungi incertae sedis</taxon>
        <taxon>Microsporidia</taxon>
        <taxon>Edhazardia</taxon>
    </lineage>
</organism>
<dbReference type="AlphaFoldDB" id="J8ZPJ6"/>
<dbReference type="OrthoDB" id="2195775at2759"/>